<dbReference type="AlphaFoldDB" id="G6Y4T6"/>
<name>G6Y4T6_9HYPH</name>
<evidence type="ECO:0000256" key="1">
    <source>
        <dbReference type="SAM" id="Phobius"/>
    </source>
</evidence>
<dbReference type="PATRIC" id="fig|1082933.3.peg.876"/>
<feature type="transmembrane region" description="Helical" evidence="1">
    <location>
        <begin position="12"/>
        <end position="30"/>
    </location>
</feature>
<dbReference type="STRING" id="1082933.A6B35_28790"/>
<gene>
    <name evidence="2" type="ORF">MEA186_04726</name>
</gene>
<organism evidence="2 3">
    <name type="scientific">Mesorhizobium amorphae CCNWGS0123</name>
    <dbReference type="NCBI Taxonomy" id="1082933"/>
    <lineage>
        <taxon>Bacteria</taxon>
        <taxon>Pseudomonadati</taxon>
        <taxon>Pseudomonadota</taxon>
        <taxon>Alphaproteobacteria</taxon>
        <taxon>Hyphomicrobiales</taxon>
        <taxon>Phyllobacteriaceae</taxon>
        <taxon>Mesorhizobium</taxon>
    </lineage>
</organism>
<accession>G6Y4T6</accession>
<evidence type="ECO:0008006" key="4">
    <source>
        <dbReference type="Google" id="ProtNLM"/>
    </source>
</evidence>
<sequence>MPVSWTFADVKRNAPGVILIIAVFAAVFAMDPHKWANDASPIRSVQPINATVKSVQLDHGRGIYLVSVEDGSSFLVEDERPHLIGAHANIELVTRENGSTFYRFAN</sequence>
<dbReference type="OrthoDB" id="8080397at2"/>
<keyword evidence="1" id="KW-1133">Transmembrane helix</keyword>
<keyword evidence="1" id="KW-0472">Membrane</keyword>
<evidence type="ECO:0000313" key="2">
    <source>
        <dbReference type="EMBL" id="EHH13171.1"/>
    </source>
</evidence>
<keyword evidence="1" id="KW-0812">Transmembrane</keyword>
<dbReference type="EMBL" id="AGSN01000054">
    <property type="protein sequence ID" value="EHH13171.1"/>
    <property type="molecule type" value="Genomic_DNA"/>
</dbReference>
<keyword evidence="3" id="KW-1185">Reference proteome</keyword>
<reference evidence="2 3" key="1">
    <citation type="journal article" date="2012" name="J. Bacteriol.">
        <title>Draft Genome Sequence of Plant Growth-Promoting Rhizobium Mesorhizobium amorphae, Isolated from Zinc-Lead Mine Tailings.</title>
        <authorList>
            <person name="Hao X."/>
            <person name="Lin Y."/>
            <person name="Johnstone L."/>
            <person name="Baltrus D.A."/>
            <person name="Miller S.J."/>
            <person name="Wei G."/>
            <person name="Rensing C."/>
        </authorList>
    </citation>
    <scope>NUCLEOTIDE SEQUENCE [LARGE SCALE GENOMIC DNA]</scope>
    <source>
        <strain evidence="2 3">CCNWGS0123</strain>
    </source>
</reference>
<dbReference type="KEGG" id="mamo:A6B35_28790"/>
<proteinExistence type="predicted"/>
<dbReference type="Proteomes" id="UP000002949">
    <property type="component" value="Unassembled WGS sequence"/>
</dbReference>
<evidence type="ECO:0000313" key="3">
    <source>
        <dbReference type="Proteomes" id="UP000002949"/>
    </source>
</evidence>
<protein>
    <recommendedName>
        <fullName evidence="4">Transmembrane protein</fullName>
    </recommendedName>
</protein>